<keyword evidence="2" id="KW-1185">Reference proteome</keyword>
<accession>A0A846MWB0</accession>
<dbReference type="RefSeq" id="WP_167080907.1">
    <property type="nucleotide sequence ID" value="NZ_BAAADC010000001.1"/>
</dbReference>
<reference evidence="1 2" key="1">
    <citation type="submission" date="2020-03" db="EMBL/GenBank/DDBJ databases">
        <title>Genomic Encyclopedia of Type Strains, Phase IV (KMG-IV): sequencing the most valuable type-strain genomes for metagenomic binning, comparative biology and taxonomic classification.</title>
        <authorList>
            <person name="Goeker M."/>
        </authorList>
    </citation>
    <scope>NUCLEOTIDE SEQUENCE [LARGE SCALE GENOMIC DNA]</scope>
    <source>
        <strain evidence="1 2">DSM 19867</strain>
    </source>
</reference>
<evidence type="ECO:0000313" key="2">
    <source>
        <dbReference type="Proteomes" id="UP000570514"/>
    </source>
</evidence>
<evidence type="ECO:0000313" key="1">
    <source>
        <dbReference type="EMBL" id="NIK87362.1"/>
    </source>
</evidence>
<dbReference type="AlphaFoldDB" id="A0A846MWB0"/>
<proteinExistence type="predicted"/>
<name>A0A846MWB0_9PROT</name>
<protein>
    <submittedName>
        <fullName evidence="1">Uncharacterized protein</fullName>
    </submittedName>
</protein>
<sequence length="80" mass="9061">MLITETPIRSEPKSLDAYRQYIHQVMEIQSETVRRLADTEAMPPIEMAALLEDVANTFLDLSDEIRDFALGRPKGEGRGL</sequence>
<comment type="caution">
    <text evidence="1">The sequence shown here is derived from an EMBL/GenBank/DDBJ whole genome shotgun (WGS) entry which is preliminary data.</text>
</comment>
<organism evidence="1 2">
    <name type="scientific">Rhizomicrobium palustre</name>
    <dbReference type="NCBI Taxonomy" id="189966"/>
    <lineage>
        <taxon>Bacteria</taxon>
        <taxon>Pseudomonadati</taxon>
        <taxon>Pseudomonadota</taxon>
        <taxon>Alphaproteobacteria</taxon>
        <taxon>Micropepsales</taxon>
        <taxon>Micropepsaceae</taxon>
        <taxon>Rhizomicrobium</taxon>
    </lineage>
</organism>
<dbReference type="EMBL" id="JAASRM010000001">
    <property type="protein sequence ID" value="NIK87362.1"/>
    <property type="molecule type" value="Genomic_DNA"/>
</dbReference>
<dbReference type="Proteomes" id="UP000570514">
    <property type="component" value="Unassembled WGS sequence"/>
</dbReference>
<gene>
    <name evidence="1" type="ORF">FHS83_000680</name>
</gene>